<dbReference type="Pfam" id="PF02367">
    <property type="entry name" value="TsaE"/>
    <property type="match status" value="1"/>
</dbReference>
<evidence type="ECO:0000256" key="6">
    <source>
        <dbReference type="ARBA" id="ARBA00022723"/>
    </source>
</evidence>
<dbReference type="PANTHER" id="PTHR33540">
    <property type="entry name" value="TRNA THREONYLCARBAMOYLADENOSINE BIOSYNTHESIS PROTEIN TSAE"/>
    <property type="match status" value="1"/>
</dbReference>
<dbReference type="InterPro" id="IPR003442">
    <property type="entry name" value="T6A_TsaE"/>
</dbReference>
<dbReference type="GO" id="GO:0005524">
    <property type="term" value="F:ATP binding"/>
    <property type="evidence" value="ECO:0007669"/>
    <property type="project" value="UniProtKB-KW"/>
</dbReference>
<dbReference type="STRING" id="574556.ACIS_00126"/>
<name>D1ATE8_ANACI</name>
<dbReference type="GO" id="GO:0046872">
    <property type="term" value="F:metal ion binding"/>
    <property type="evidence" value="ECO:0007669"/>
    <property type="project" value="UniProtKB-KW"/>
</dbReference>
<dbReference type="PANTHER" id="PTHR33540:SF2">
    <property type="entry name" value="TRNA THREONYLCARBAMOYLADENOSINE BIOSYNTHESIS PROTEIN TSAE"/>
    <property type="match status" value="1"/>
</dbReference>
<evidence type="ECO:0000256" key="7">
    <source>
        <dbReference type="ARBA" id="ARBA00022741"/>
    </source>
</evidence>
<keyword evidence="8" id="KW-0067">ATP-binding</keyword>
<dbReference type="Gene3D" id="3.40.50.300">
    <property type="entry name" value="P-loop containing nucleotide triphosphate hydrolases"/>
    <property type="match status" value="1"/>
</dbReference>
<comment type="similarity">
    <text evidence="2">Belongs to the TsaE family.</text>
</comment>
<evidence type="ECO:0000256" key="1">
    <source>
        <dbReference type="ARBA" id="ARBA00004496"/>
    </source>
</evidence>
<dbReference type="HOGENOM" id="CLU_087829_5_0_5"/>
<dbReference type="InterPro" id="IPR027417">
    <property type="entry name" value="P-loop_NTPase"/>
</dbReference>
<organism evidence="11 12">
    <name type="scientific">Anaplasma centrale (strain Israel)</name>
    <name type="common">Anaplasma marginale subsp. centrale (strain Israel)</name>
    <dbReference type="NCBI Taxonomy" id="574556"/>
    <lineage>
        <taxon>Bacteria</taxon>
        <taxon>Pseudomonadati</taxon>
        <taxon>Pseudomonadota</taxon>
        <taxon>Alphaproteobacteria</taxon>
        <taxon>Rickettsiales</taxon>
        <taxon>Anaplasmataceae</taxon>
        <taxon>Anaplasma</taxon>
    </lineage>
</organism>
<dbReference type="GO" id="GO:0002949">
    <property type="term" value="P:tRNA threonylcarbamoyladenosine modification"/>
    <property type="evidence" value="ECO:0007669"/>
    <property type="project" value="InterPro"/>
</dbReference>
<accession>D1ATE8</accession>
<dbReference type="SUPFAM" id="SSF52540">
    <property type="entry name" value="P-loop containing nucleoside triphosphate hydrolases"/>
    <property type="match status" value="1"/>
</dbReference>
<evidence type="ECO:0000256" key="8">
    <source>
        <dbReference type="ARBA" id="ARBA00022840"/>
    </source>
</evidence>
<dbReference type="Proteomes" id="UP000000630">
    <property type="component" value="Chromosome"/>
</dbReference>
<dbReference type="GO" id="GO:0016787">
    <property type="term" value="F:hydrolase activity"/>
    <property type="evidence" value="ECO:0007669"/>
    <property type="project" value="UniProtKB-KW"/>
</dbReference>
<comment type="subcellular location">
    <subcellularLocation>
        <location evidence="1">Cytoplasm</location>
    </subcellularLocation>
</comment>
<dbReference type="AlphaFoldDB" id="D1ATE8"/>
<evidence type="ECO:0000256" key="10">
    <source>
        <dbReference type="ARBA" id="ARBA00032441"/>
    </source>
</evidence>
<evidence type="ECO:0000256" key="3">
    <source>
        <dbReference type="ARBA" id="ARBA00019010"/>
    </source>
</evidence>
<protein>
    <recommendedName>
        <fullName evidence="3">tRNA threonylcarbamoyladenosine biosynthesis protein TsaE</fullName>
    </recommendedName>
    <alternativeName>
        <fullName evidence="10">t(6)A37 threonylcarbamoyladenosine biosynthesis protein TsaE</fullName>
    </alternativeName>
</protein>
<dbReference type="eggNOG" id="COG0802">
    <property type="taxonomic scope" value="Bacteria"/>
</dbReference>
<evidence type="ECO:0000313" key="12">
    <source>
        <dbReference type="Proteomes" id="UP000000630"/>
    </source>
</evidence>
<evidence type="ECO:0000256" key="2">
    <source>
        <dbReference type="ARBA" id="ARBA00007599"/>
    </source>
</evidence>
<evidence type="ECO:0000256" key="5">
    <source>
        <dbReference type="ARBA" id="ARBA00022694"/>
    </source>
</evidence>
<evidence type="ECO:0000313" key="11">
    <source>
        <dbReference type="EMBL" id="ACZ48826.1"/>
    </source>
</evidence>
<gene>
    <name evidence="11" type="ordered locus">ACIS_00126</name>
</gene>
<evidence type="ECO:0000256" key="9">
    <source>
        <dbReference type="ARBA" id="ARBA00022842"/>
    </source>
</evidence>
<proteinExistence type="inferred from homology"/>
<dbReference type="KEGG" id="acn:ACIS_00126"/>
<sequence length="157" mass="16834">MSHRVAVQGRRGGSEKAVSYHRGLCLHSLRGVAGTLSKSLAGDMVVAISGDLGVGKTEFCKAIILELSGASFLGSPTFGIIHEYECPGFLLYHVDLYRLSSVKEVQEAGVFDVLAGNLVLVEWPEILGNCVKFDLELNITYSSAGSDMRDIAIRGDS</sequence>
<keyword evidence="7" id="KW-0547">Nucleotide-binding</keyword>
<keyword evidence="4" id="KW-0963">Cytoplasm</keyword>
<keyword evidence="11" id="KW-0378">Hydrolase</keyword>
<keyword evidence="12" id="KW-1185">Reference proteome</keyword>
<reference evidence="11 12" key="1">
    <citation type="journal article" date="2010" name="J. Bacteriol.">
        <title>Complete genome sequence of Anaplasma marginale subsp. centrale.</title>
        <authorList>
            <person name="Herndon D.R."/>
            <person name="Palmer G.H."/>
            <person name="Shkap V."/>
            <person name="Knowles D.P. Jr."/>
            <person name="Brayton K.A."/>
        </authorList>
    </citation>
    <scope>NUCLEOTIDE SEQUENCE [LARGE SCALE GENOMIC DNA]</scope>
    <source>
        <strain evidence="11 12">Israel</strain>
    </source>
</reference>
<dbReference type="EMBL" id="CP001759">
    <property type="protein sequence ID" value="ACZ48826.1"/>
    <property type="molecule type" value="Genomic_DNA"/>
</dbReference>
<keyword evidence="5" id="KW-0819">tRNA processing</keyword>
<keyword evidence="6" id="KW-0479">Metal-binding</keyword>
<keyword evidence="9" id="KW-0460">Magnesium</keyword>
<dbReference type="GO" id="GO:0005737">
    <property type="term" value="C:cytoplasm"/>
    <property type="evidence" value="ECO:0007669"/>
    <property type="project" value="UniProtKB-SubCell"/>
</dbReference>
<evidence type="ECO:0000256" key="4">
    <source>
        <dbReference type="ARBA" id="ARBA00022490"/>
    </source>
</evidence>
<dbReference type="NCBIfam" id="TIGR00150">
    <property type="entry name" value="T6A_YjeE"/>
    <property type="match status" value="1"/>
</dbReference>